<dbReference type="Proteomes" id="UP000582646">
    <property type="component" value="Unassembled WGS sequence"/>
</dbReference>
<sequence length="46" mass="5070">MAAAIESTRQREDGGVQYTVSVRVDIEGQDRPAMIGQTVYLVYPTP</sequence>
<protein>
    <submittedName>
        <fullName evidence="1">Uncharacterized protein</fullName>
    </submittedName>
</protein>
<evidence type="ECO:0000313" key="1">
    <source>
        <dbReference type="EMBL" id="NKY20892.1"/>
    </source>
</evidence>
<organism evidence="1 2">
    <name type="scientific">Tsukamurella spumae</name>
    <dbReference type="NCBI Taxonomy" id="44753"/>
    <lineage>
        <taxon>Bacteria</taxon>
        <taxon>Bacillati</taxon>
        <taxon>Actinomycetota</taxon>
        <taxon>Actinomycetes</taxon>
        <taxon>Mycobacteriales</taxon>
        <taxon>Tsukamurellaceae</taxon>
        <taxon>Tsukamurella</taxon>
    </lineage>
</organism>
<comment type="caution">
    <text evidence="1">The sequence shown here is derived from an EMBL/GenBank/DDBJ whole genome shotgun (WGS) entry which is preliminary data.</text>
</comment>
<accession>A0A846X9I2</accession>
<dbReference type="RefSeq" id="WP_156523614.1">
    <property type="nucleotide sequence ID" value="NZ_BAAAKS010000068.1"/>
</dbReference>
<keyword evidence="2" id="KW-1185">Reference proteome</keyword>
<evidence type="ECO:0000313" key="2">
    <source>
        <dbReference type="Proteomes" id="UP000582646"/>
    </source>
</evidence>
<dbReference type="AlphaFoldDB" id="A0A846X9I2"/>
<gene>
    <name evidence="1" type="ORF">HF999_21285</name>
</gene>
<name>A0A846X9I2_9ACTN</name>
<reference evidence="1 2" key="1">
    <citation type="submission" date="2020-04" db="EMBL/GenBank/DDBJ databases">
        <title>MicrobeNet Type strains.</title>
        <authorList>
            <person name="Nicholson A.C."/>
        </authorList>
    </citation>
    <scope>NUCLEOTIDE SEQUENCE [LARGE SCALE GENOMIC DNA]</scope>
    <source>
        <strain evidence="1 2">DSM 44113</strain>
    </source>
</reference>
<proteinExistence type="predicted"/>
<dbReference type="EMBL" id="JAAXOQ010000048">
    <property type="protein sequence ID" value="NKY20892.1"/>
    <property type="molecule type" value="Genomic_DNA"/>
</dbReference>